<dbReference type="SMART" id="SM00020">
    <property type="entry name" value="Tryp_SPc"/>
    <property type="match status" value="1"/>
</dbReference>
<dbReference type="PROSITE" id="PS00135">
    <property type="entry name" value="TRYPSIN_SER"/>
    <property type="match status" value="1"/>
</dbReference>
<dbReference type="PANTHER" id="PTHR24276">
    <property type="entry name" value="POLYSERASE-RELATED"/>
    <property type="match status" value="1"/>
</dbReference>
<evidence type="ECO:0000256" key="1">
    <source>
        <dbReference type="ARBA" id="ARBA00007664"/>
    </source>
</evidence>
<evidence type="ECO:0000313" key="9">
    <source>
        <dbReference type="Proteomes" id="UP000051574"/>
    </source>
</evidence>
<proteinExistence type="inferred from homology"/>
<dbReference type="PROSITE" id="PS00134">
    <property type="entry name" value="TRYPSIN_HIS"/>
    <property type="match status" value="1"/>
</dbReference>
<dbReference type="InterPro" id="IPR033116">
    <property type="entry name" value="TRYPSIN_SER"/>
</dbReference>
<dbReference type="SUPFAM" id="SSF50494">
    <property type="entry name" value="Trypsin-like serine proteases"/>
    <property type="match status" value="1"/>
</dbReference>
<evidence type="ECO:0000313" key="8">
    <source>
        <dbReference type="EMBL" id="KRT83141.1"/>
    </source>
</evidence>
<reference evidence="8 9" key="1">
    <citation type="submission" date="2015-09" db="EMBL/GenBank/DDBJ databases">
        <title>Draft genome of the scarab beetle Oryctes borbonicus.</title>
        <authorList>
            <person name="Meyer J.M."/>
            <person name="Markov G.V."/>
            <person name="Baskaran P."/>
            <person name="Herrmann M."/>
            <person name="Sommer R.J."/>
            <person name="Roedelsperger C."/>
        </authorList>
    </citation>
    <scope>NUCLEOTIDE SEQUENCE [LARGE SCALE GENOMIC DNA]</scope>
    <source>
        <strain evidence="8">OB123</strain>
        <tissue evidence="8">Whole animal</tissue>
    </source>
</reference>
<evidence type="ECO:0000259" key="7">
    <source>
        <dbReference type="PROSITE" id="PS50240"/>
    </source>
</evidence>
<keyword evidence="3 6" id="KW-0378">Hydrolase</keyword>
<dbReference type="GO" id="GO:0004252">
    <property type="term" value="F:serine-type endopeptidase activity"/>
    <property type="evidence" value="ECO:0007669"/>
    <property type="project" value="InterPro"/>
</dbReference>
<keyword evidence="9" id="KW-1185">Reference proteome</keyword>
<dbReference type="GO" id="GO:0006508">
    <property type="term" value="P:proteolysis"/>
    <property type="evidence" value="ECO:0007669"/>
    <property type="project" value="UniProtKB-KW"/>
</dbReference>
<dbReference type="InterPro" id="IPR001254">
    <property type="entry name" value="Trypsin_dom"/>
</dbReference>
<evidence type="ECO:0000256" key="3">
    <source>
        <dbReference type="ARBA" id="ARBA00022801"/>
    </source>
</evidence>
<gene>
    <name evidence="8" type="ORF">AMK59_4212</name>
</gene>
<protein>
    <submittedName>
        <fullName evidence="8">Trypsin</fullName>
    </submittedName>
</protein>
<feature type="domain" description="Peptidase S1" evidence="7">
    <location>
        <begin position="15"/>
        <end position="232"/>
    </location>
</feature>
<dbReference type="EMBL" id="LJIG01009407">
    <property type="protein sequence ID" value="KRT83141.1"/>
    <property type="molecule type" value="Genomic_DNA"/>
</dbReference>
<dbReference type="InterPro" id="IPR001314">
    <property type="entry name" value="Peptidase_S1A"/>
</dbReference>
<dbReference type="CDD" id="cd00190">
    <property type="entry name" value="Tryp_SPc"/>
    <property type="match status" value="1"/>
</dbReference>
<dbReference type="AlphaFoldDB" id="A0A0T6B784"/>
<name>A0A0T6B784_9SCAR</name>
<dbReference type="PANTHER" id="PTHR24276:SF98">
    <property type="entry name" value="FI18310P1-RELATED"/>
    <property type="match status" value="1"/>
</dbReference>
<organism evidence="8 9">
    <name type="scientific">Oryctes borbonicus</name>
    <dbReference type="NCBI Taxonomy" id="1629725"/>
    <lineage>
        <taxon>Eukaryota</taxon>
        <taxon>Metazoa</taxon>
        <taxon>Ecdysozoa</taxon>
        <taxon>Arthropoda</taxon>
        <taxon>Hexapoda</taxon>
        <taxon>Insecta</taxon>
        <taxon>Pterygota</taxon>
        <taxon>Neoptera</taxon>
        <taxon>Endopterygota</taxon>
        <taxon>Coleoptera</taxon>
        <taxon>Polyphaga</taxon>
        <taxon>Scarabaeiformia</taxon>
        <taxon>Scarabaeidae</taxon>
        <taxon>Dynastinae</taxon>
        <taxon>Oryctes</taxon>
    </lineage>
</organism>
<dbReference type="OrthoDB" id="6704066at2759"/>
<dbReference type="InterPro" id="IPR043504">
    <property type="entry name" value="Peptidase_S1_PA_chymotrypsin"/>
</dbReference>
<evidence type="ECO:0000256" key="5">
    <source>
        <dbReference type="ARBA" id="ARBA00023157"/>
    </source>
</evidence>
<keyword evidence="2 6" id="KW-0645">Protease</keyword>
<dbReference type="PROSITE" id="PS50240">
    <property type="entry name" value="TRYPSIN_DOM"/>
    <property type="match status" value="1"/>
</dbReference>
<sequence>VEILTLKVEDETDAIINGELANIEDFPYYAFISYEGDLHCGGAFIERDLVLTAAHCITGSTFTVYPGITTIRDLKRSKGYKMKSAVPHSQYWQTFNTAYDIGLIRLKDKIELGDKAQLIETASEPPPQHEEATVVGFGAVKCAGEKRCHKYTRASKHLRSTQIEILGVTSNGIVVTQSRGNRSTCYGDSGGPITYDGKVVAVVSSGQYGDCTGFDTQGPVFTMLDWIEETKAEM</sequence>
<dbReference type="InterPro" id="IPR050430">
    <property type="entry name" value="Peptidase_S1"/>
</dbReference>
<dbReference type="PRINTS" id="PR00722">
    <property type="entry name" value="CHYMOTRYPSIN"/>
</dbReference>
<evidence type="ECO:0000256" key="4">
    <source>
        <dbReference type="ARBA" id="ARBA00022825"/>
    </source>
</evidence>
<accession>A0A0T6B784</accession>
<comment type="similarity">
    <text evidence="1">Belongs to the peptidase S1 family.</text>
</comment>
<evidence type="ECO:0000256" key="2">
    <source>
        <dbReference type="ARBA" id="ARBA00022670"/>
    </source>
</evidence>
<comment type="caution">
    <text evidence="8">The sequence shown here is derived from an EMBL/GenBank/DDBJ whole genome shotgun (WGS) entry which is preliminary data.</text>
</comment>
<dbReference type="Proteomes" id="UP000051574">
    <property type="component" value="Unassembled WGS sequence"/>
</dbReference>
<dbReference type="Gene3D" id="2.40.10.10">
    <property type="entry name" value="Trypsin-like serine proteases"/>
    <property type="match status" value="1"/>
</dbReference>
<evidence type="ECO:0000256" key="6">
    <source>
        <dbReference type="RuleBase" id="RU363034"/>
    </source>
</evidence>
<keyword evidence="5" id="KW-1015">Disulfide bond</keyword>
<dbReference type="InterPro" id="IPR018114">
    <property type="entry name" value="TRYPSIN_HIS"/>
</dbReference>
<feature type="non-terminal residue" evidence="8">
    <location>
        <position position="1"/>
    </location>
</feature>
<dbReference type="Pfam" id="PF00089">
    <property type="entry name" value="Trypsin"/>
    <property type="match status" value="1"/>
</dbReference>
<keyword evidence="4 6" id="KW-0720">Serine protease</keyword>
<dbReference type="InterPro" id="IPR009003">
    <property type="entry name" value="Peptidase_S1_PA"/>
</dbReference>